<feature type="region of interest" description="Disordered" evidence="1">
    <location>
        <begin position="141"/>
        <end position="164"/>
    </location>
</feature>
<gene>
    <name evidence="2" type="ORF">CU669_16820</name>
</gene>
<dbReference type="Pfam" id="PF18143">
    <property type="entry name" value="HAD_SAK_2"/>
    <property type="match status" value="1"/>
</dbReference>
<name>A0A364NUK6_9PROT</name>
<comment type="caution">
    <text evidence="2">The sequence shown here is derived from an EMBL/GenBank/DDBJ whole genome shotgun (WGS) entry which is preliminary data.</text>
</comment>
<protein>
    <submittedName>
        <fullName evidence="2">Uncharacterized protein</fullName>
    </submittedName>
</protein>
<dbReference type="Proteomes" id="UP000251075">
    <property type="component" value="Unassembled WGS sequence"/>
</dbReference>
<accession>A0A364NUK6</accession>
<sequence>MTKIAFLDIDDVILTGRAHALPANIARLEAFRATDGVGLTLLESQPATFDPVAVAWLNRLAQLSGAKIVVHSSWRKSVGDRETVAHLISQGVEAAYLHEKPCCPWKFTSPKIHDISLWLDSAEERGEVIEQFVVIDDSDVWRSSESDEPSDLDDDGRPYSPMARHPQGLMVQVDPAVGFSPADYRKALDFFGVEDPLFDQSRTIRIERTLSRAEFSSYESNDRLVVLLIDNVPFTYIGGGMTECPTVPEVVVPQAEIDRLREDLPSWPERAWAPDFEDEKLVDRILAGDREALAELRRISKVRIW</sequence>
<evidence type="ECO:0000256" key="1">
    <source>
        <dbReference type="SAM" id="MobiDB-lite"/>
    </source>
</evidence>
<evidence type="ECO:0000313" key="2">
    <source>
        <dbReference type="EMBL" id="RAU20746.1"/>
    </source>
</evidence>
<dbReference type="RefSeq" id="WP_112146752.1">
    <property type="nucleotide sequence ID" value="NZ_PGTO01000017.1"/>
</dbReference>
<proteinExistence type="predicted"/>
<organism evidence="2 3">
    <name type="scientific">Paramagnetospirillum kuznetsovii</name>
    <dbReference type="NCBI Taxonomy" id="2053833"/>
    <lineage>
        <taxon>Bacteria</taxon>
        <taxon>Pseudomonadati</taxon>
        <taxon>Pseudomonadota</taxon>
        <taxon>Alphaproteobacteria</taxon>
        <taxon>Rhodospirillales</taxon>
        <taxon>Magnetospirillaceae</taxon>
        <taxon>Paramagnetospirillum</taxon>
    </lineage>
</organism>
<keyword evidence="3" id="KW-1185">Reference proteome</keyword>
<dbReference type="EMBL" id="PGTO01000017">
    <property type="protein sequence ID" value="RAU20746.1"/>
    <property type="molecule type" value="Genomic_DNA"/>
</dbReference>
<dbReference type="AlphaFoldDB" id="A0A364NUK6"/>
<reference evidence="2 3" key="1">
    <citation type="submission" date="2017-11" db="EMBL/GenBank/DDBJ databases">
        <title>Draft genome sequence of magnetotactic bacterium Magnetospirillum kuznetsovii LBB-42.</title>
        <authorList>
            <person name="Grouzdev D.S."/>
            <person name="Rysina M.S."/>
            <person name="Baslerov R.V."/>
            <person name="Koziaeva V."/>
        </authorList>
    </citation>
    <scope>NUCLEOTIDE SEQUENCE [LARGE SCALE GENOMIC DNA]</scope>
    <source>
        <strain evidence="2 3">LBB-42</strain>
    </source>
</reference>
<evidence type="ECO:0000313" key="3">
    <source>
        <dbReference type="Proteomes" id="UP000251075"/>
    </source>
</evidence>
<dbReference type="OrthoDB" id="8307832at2"/>